<evidence type="ECO:0000313" key="3">
    <source>
        <dbReference type="EMBL" id="PQV50378.1"/>
    </source>
</evidence>
<dbReference type="SUPFAM" id="SSF54001">
    <property type="entry name" value="Cysteine proteinases"/>
    <property type="match status" value="1"/>
</dbReference>
<accession>A0A362XC92</accession>
<dbReference type="InterPro" id="IPR038765">
    <property type="entry name" value="Papain-like_cys_pep_sf"/>
</dbReference>
<dbReference type="InterPro" id="IPR052557">
    <property type="entry name" value="CAP/Cytokinesis_protein"/>
</dbReference>
<dbReference type="AlphaFoldDB" id="A0A362XC92"/>
<keyword evidence="1" id="KW-0732">Signal</keyword>
<dbReference type="EMBL" id="PVEO01000002">
    <property type="protein sequence ID" value="PQV50378.1"/>
    <property type="molecule type" value="Genomic_DNA"/>
</dbReference>
<feature type="signal peptide" evidence="1">
    <location>
        <begin position="1"/>
        <end position="20"/>
    </location>
</feature>
<proteinExistence type="predicted"/>
<dbReference type="Gene3D" id="3.10.620.30">
    <property type="match status" value="1"/>
</dbReference>
<evidence type="ECO:0000313" key="4">
    <source>
        <dbReference type="Proteomes" id="UP000251545"/>
    </source>
</evidence>
<evidence type="ECO:0000259" key="2">
    <source>
        <dbReference type="SMART" id="SM00460"/>
    </source>
</evidence>
<organism evidence="3 4">
    <name type="scientific">Jejuia pallidilutea</name>
    <dbReference type="NCBI Taxonomy" id="504487"/>
    <lineage>
        <taxon>Bacteria</taxon>
        <taxon>Pseudomonadati</taxon>
        <taxon>Bacteroidota</taxon>
        <taxon>Flavobacteriia</taxon>
        <taxon>Flavobacteriales</taxon>
        <taxon>Flavobacteriaceae</taxon>
        <taxon>Jejuia</taxon>
    </lineage>
</organism>
<evidence type="ECO:0000256" key="1">
    <source>
        <dbReference type="SAM" id="SignalP"/>
    </source>
</evidence>
<reference evidence="3 4" key="1">
    <citation type="submission" date="2018-02" db="EMBL/GenBank/DDBJ databases">
        <title>Genomic Encyclopedia of Archaeal and Bacterial Type Strains, Phase II (KMG-II): from individual species to whole genera.</title>
        <authorList>
            <person name="Goeker M."/>
        </authorList>
    </citation>
    <scope>NUCLEOTIDE SEQUENCE [LARGE SCALE GENOMIC DNA]</scope>
    <source>
        <strain evidence="3 4">DSM 21165</strain>
    </source>
</reference>
<gene>
    <name evidence="3" type="ORF">CLV33_102239</name>
</gene>
<dbReference type="PANTHER" id="PTHR46333:SF2">
    <property type="entry name" value="CYTOKINESIS PROTEIN 3"/>
    <property type="match status" value="1"/>
</dbReference>
<dbReference type="InterPro" id="IPR002931">
    <property type="entry name" value="Transglutaminase-like"/>
</dbReference>
<name>A0A362XC92_9FLAO</name>
<comment type="caution">
    <text evidence="3">The sequence shown here is derived from an EMBL/GenBank/DDBJ whole genome shotgun (WGS) entry which is preliminary data.</text>
</comment>
<dbReference type="PANTHER" id="PTHR46333">
    <property type="entry name" value="CYTOKINESIS PROTEIN 3"/>
    <property type="match status" value="1"/>
</dbReference>
<feature type="domain" description="Transglutaminase-like" evidence="2">
    <location>
        <begin position="114"/>
        <end position="180"/>
    </location>
</feature>
<protein>
    <submittedName>
        <fullName evidence="3">Transglutaminase superfamily protein</fullName>
    </submittedName>
</protein>
<feature type="chain" id="PRO_5016901594" evidence="1">
    <location>
        <begin position="21"/>
        <end position="346"/>
    </location>
</feature>
<dbReference type="SMART" id="SM00460">
    <property type="entry name" value="TGc"/>
    <property type="match status" value="1"/>
</dbReference>
<sequence length="346" mass="40104">MIRLFTILLFFFCIALSAQKSDFKHIDFGKADSIAKSCSEMTLKNMPLLVHQLTNNLNTQVEQFRAIHTWVCYNIESDHYFSEATLKKRRKLLNNKSALQKWNTKQQTKVFKRLVRDKKTICSGYAYVLKALTNLADIECEIVDGYARTVRTNVNTVDFPNHSWNVVKLNGKWYFADTTQASGYYNLDDEAFVKNYNEGYFLATPELFVKNHYPLDENWLLLDEKPTLKQFVEAPIIYGNTYKYDIIPIFPTTLVTTLNIGETVMFKFKISNKAALKDVNFVFSGGLRNKVMSFKGKNYKHNILQMAYQFHKKGEFDVHAKIDEDIIASYTIIVKNAEKMPNGTFN</sequence>
<dbReference type="GO" id="GO:0005737">
    <property type="term" value="C:cytoplasm"/>
    <property type="evidence" value="ECO:0007669"/>
    <property type="project" value="TreeGrafter"/>
</dbReference>
<dbReference type="Proteomes" id="UP000251545">
    <property type="component" value="Unassembled WGS sequence"/>
</dbReference>
<dbReference type="Pfam" id="PF01841">
    <property type="entry name" value="Transglut_core"/>
    <property type="match status" value="1"/>
</dbReference>